<evidence type="ECO:0000313" key="3">
    <source>
        <dbReference type="EnsemblFungi" id="PTTG_28866-t43_1-p1"/>
    </source>
</evidence>
<reference evidence="3 4" key="3">
    <citation type="journal article" date="2017" name="G3 (Bethesda)">
        <title>Comparative analysis highlights variable genome content of wheat rusts and divergence of the mating loci.</title>
        <authorList>
            <person name="Cuomo C.A."/>
            <person name="Bakkeren G."/>
            <person name="Khalil H.B."/>
            <person name="Panwar V."/>
            <person name="Joly D."/>
            <person name="Linning R."/>
            <person name="Sakthikumar S."/>
            <person name="Song X."/>
            <person name="Adiconis X."/>
            <person name="Fan L."/>
            <person name="Goldberg J.M."/>
            <person name="Levin J.Z."/>
            <person name="Young S."/>
            <person name="Zeng Q."/>
            <person name="Anikster Y."/>
            <person name="Bruce M."/>
            <person name="Wang M."/>
            <person name="Yin C."/>
            <person name="McCallum B."/>
            <person name="Szabo L.J."/>
            <person name="Hulbert S."/>
            <person name="Chen X."/>
            <person name="Fellers J.P."/>
        </authorList>
    </citation>
    <scope>NUCLEOTIDE SEQUENCE</scope>
    <source>
        <strain evidence="3">isolate 1-1 / race 1 (BBBD)</strain>
        <strain evidence="4">Isolate 1-1 / race 1 (BBBD)</strain>
    </source>
</reference>
<accession>A0A180G9E2</accession>
<reference evidence="3" key="4">
    <citation type="submission" date="2025-05" db="UniProtKB">
        <authorList>
            <consortium name="EnsemblFungi"/>
        </authorList>
    </citation>
    <scope>IDENTIFICATION</scope>
    <source>
        <strain evidence="3">isolate 1-1 / race 1 (BBBD)</strain>
    </source>
</reference>
<proteinExistence type="predicted"/>
<dbReference type="AlphaFoldDB" id="A0A180G9E2"/>
<dbReference type="VEuPathDB" id="FungiDB:PTTG_28866"/>
<dbReference type="InterPro" id="IPR046798">
    <property type="entry name" value="2OG-FeII_Oxy_6"/>
</dbReference>
<dbReference type="Pfam" id="PF20515">
    <property type="entry name" value="2OG-FeII_Oxy_6"/>
    <property type="match status" value="1"/>
</dbReference>
<name>A0A180G9E2_PUCT1</name>
<sequence length="386" mass="43084">MKGPVSSRSWFSPSPNAPYPLGLVNGTTRYCETGSLLGLNSQPPVRNDHPPLLPWVPNHPQLPDYHQYPSAHPGCNTLPAAQQAYHHHHPLPNRLIQQYSSVSALGGQAASITTCLLIHQQTSLLKTPALTAAITKTNHLATKSIGPHRSLKIEQWLTTPFYRMPAQTTHSIHFPAVPQAILALDTLHQILTSFFGSPRKQICPGRAAKRWARFRETAYSLFTLPENNDESTPAPENDQTSASVDDKTFYYFVPPSRQHDPKPEEILTSNKTLQTNYQGLSHGTCVIAPRGKPAFCKFTTILFSSMSSEELQGWEKLVCFFLNQTQYVGQVQNNGPLMGGWMWGCGWRKGMKKEGFGQFCSVGRLAAMIRKALYNTRKIKYSVDDK</sequence>
<evidence type="ECO:0000313" key="4">
    <source>
        <dbReference type="Proteomes" id="UP000005240"/>
    </source>
</evidence>
<dbReference type="EnsemblFungi" id="PTTG_28866-t43_1">
    <property type="protein sequence ID" value="PTTG_28866-t43_1-p1"/>
    <property type="gene ID" value="PTTG_28866"/>
</dbReference>
<organism evidence="2">
    <name type="scientific">Puccinia triticina (isolate 1-1 / race 1 (BBBD))</name>
    <name type="common">Brown leaf rust fungus</name>
    <dbReference type="NCBI Taxonomy" id="630390"/>
    <lineage>
        <taxon>Eukaryota</taxon>
        <taxon>Fungi</taxon>
        <taxon>Dikarya</taxon>
        <taxon>Basidiomycota</taxon>
        <taxon>Pucciniomycotina</taxon>
        <taxon>Pucciniomycetes</taxon>
        <taxon>Pucciniales</taxon>
        <taxon>Pucciniaceae</taxon>
        <taxon>Puccinia</taxon>
    </lineage>
</organism>
<evidence type="ECO:0000313" key="2">
    <source>
        <dbReference type="EMBL" id="OAV88942.1"/>
    </source>
</evidence>
<dbReference type="OrthoDB" id="10409701at2759"/>
<dbReference type="EMBL" id="ADAS02000147">
    <property type="protein sequence ID" value="OAV88942.1"/>
    <property type="molecule type" value="Genomic_DNA"/>
</dbReference>
<dbReference type="Proteomes" id="UP000005240">
    <property type="component" value="Unassembled WGS sequence"/>
</dbReference>
<keyword evidence="4" id="KW-1185">Reference proteome</keyword>
<protein>
    <recommendedName>
        <fullName evidence="1">Tet-like 2OG-Fe(II) oxygenase domain-containing protein</fullName>
    </recommendedName>
</protein>
<gene>
    <name evidence="2" type="ORF">PTTG_28866</name>
</gene>
<reference evidence="2" key="2">
    <citation type="submission" date="2016-05" db="EMBL/GenBank/DDBJ databases">
        <title>Comparative analysis highlights variable genome content of wheat rusts and divergence of the mating loci.</title>
        <authorList>
            <person name="Cuomo C.A."/>
            <person name="Bakkeren G."/>
            <person name="Szabo L."/>
            <person name="Khalil H."/>
            <person name="Joly D."/>
            <person name="Goldberg J."/>
            <person name="Young S."/>
            <person name="Zeng Q."/>
            <person name="Fellers J."/>
        </authorList>
    </citation>
    <scope>NUCLEOTIDE SEQUENCE [LARGE SCALE GENOMIC DNA]</scope>
    <source>
        <strain evidence="2">1-1 BBBD Race 1</strain>
    </source>
</reference>
<evidence type="ECO:0000259" key="1">
    <source>
        <dbReference type="Pfam" id="PF20515"/>
    </source>
</evidence>
<reference evidence="2" key="1">
    <citation type="submission" date="2009-11" db="EMBL/GenBank/DDBJ databases">
        <authorList>
            <consortium name="The Broad Institute Genome Sequencing Platform"/>
            <person name="Ward D."/>
            <person name="Feldgarden M."/>
            <person name="Earl A."/>
            <person name="Young S.K."/>
            <person name="Zeng Q."/>
            <person name="Koehrsen M."/>
            <person name="Alvarado L."/>
            <person name="Berlin A."/>
            <person name="Bochicchio J."/>
            <person name="Borenstein D."/>
            <person name="Chapman S.B."/>
            <person name="Chen Z."/>
            <person name="Engels R."/>
            <person name="Freedman E."/>
            <person name="Gellesch M."/>
            <person name="Goldberg J."/>
            <person name="Griggs A."/>
            <person name="Gujja S."/>
            <person name="Heilman E."/>
            <person name="Heiman D."/>
            <person name="Hepburn T."/>
            <person name="Howarth C."/>
            <person name="Jen D."/>
            <person name="Larson L."/>
            <person name="Lewis B."/>
            <person name="Mehta T."/>
            <person name="Park D."/>
            <person name="Pearson M."/>
            <person name="Roberts A."/>
            <person name="Saif S."/>
            <person name="Shea T."/>
            <person name="Shenoy N."/>
            <person name="Sisk P."/>
            <person name="Stolte C."/>
            <person name="Sykes S."/>
            <person name="Thomson T."/>
            <person name="Walk T."/>
            <person name="White J."/>
            <person name="Yandava C."/>
            <person name="Izard J."/>
            <person name="Baranova O.V."/>
            <person name="Blanton J.M."/>
            <person name="Tanner A.C."/>
            <person name="Dewhirst F.E."/>
            <person name="Haas B."/>
            <person name="Nusbaum C."/>
            <person name="Birren B."/>
        </authorList>
    </citation>
    <scope>NUCLEOTIDE SEQUENCE [LARGE SCALE GENOMIC DNA]</scope>
    <source>
        <strain evidence="2">1-1 BBBD Race 1</strain>
    </source>
</reference>
<feature type="domain" description="Tet-like 2OG-Fe(II) oxygenase" evidence="1">
    <location>
        <begin position="308"/>
        <end position="367"/>
    </location>
</feature>